<evidence type="ECO:0000313" key="1">
    <source>
        <dbReference type="EMBL" id="KKM88742.1"/>
    </source>
</evidence>
<name>A0A0F9P5L5_9ZZZZ</name>
<dbReference type="AlphaFoldDB" id="A0A0F9P5L5"/>
<evidence type="ECO:0008006" key="2">
    <source>
        <dbReference type="Google" id="ProtNLM"/>
    </source>
</evidence>
<reference evidence="1" key="1">
    <citation type="journal article" date="2015" name="Nature">
        <title>Complex archaea that bridge the gap between prokaryotes and eukaryotes.</title>
        <authorList>
            <person name="Spang A."/>
            <person name="Saw J.H."/>
            <person name="Jorgensen S.L."/>
            <person name="Zaremba-Niedzwiedzka K."/>
            <person name="Martijn J."/>
            <person name="Lind A.E."/>
            <person name="van Eijk R."/>
            <person name="Schleper C."/>
            <person name="Guy L."/>
            <person name="Ettema T.J."/>
        </authorList>
    </citation>
    <scope>NUCLEOTIDE SEQUENCE</scope>
</reference>
<organism evidence="1">
    <name type="scientific">marine sediment metagenome</name>
    <dbReference type="NCBI Taxonomy" id="412755"/>
    <lineage>
        <taxon>unclassified sequences</taxon>
        <taxon>metagenomes</taxon>
        <taxon>ecological metagenomes</taxon>
    </lineage>
</organism>
<gene>
    <name evidence="1" type="ORF">LCGC14_1255730</name>
</gene>
<dbReference type="SUPFAM" id="SSF88874">
    <property type="entry name" value="Receptor-binding domain of short tail fibre protein gp12"/>
    <property type="match status" value="1"/>
</dbReference>
<sequence length="118" mass="12536">MEIKTAHFKKGMILLWYGPVVLIPTGWQLCDGSNETPDLRNEFIVGAGDTYAVAATGGSLTHDHAFTTAGHLHALGYGAAISTGADYAENVDSAQDTGTTDAKSNLPPYYALAYIMKL</sequence>
<protein>
    <recommendedName>
        <fullName evidence="2">Phage tail collar domain-containing protein</fullName>
    </recommendedName>
</protein>
<proteinExistence type="predicted"/>
<dbReference type="CDD" id="cd22641">
    <property type="entry name" value="C24-like"/>
    <property type="match status" value="1"/>
</dbReference>
<dbReference type="EMBL" id="LAZR01006920">
    <property type="protein sequence ID" value="KKM88742.1"/>
    <property type="molecule type" value="Genomic_DNA"/>
</dbReference>
<comment type="caution">
    <text evidence="1">The sequence shown here is derived from an EMBL/GenBank/DDBJ whole genome shotgun (WGS) entry which is preliminary data.</text>
</comment>
<accession>A0A0F9P5L5</accession>